<evidence type="ECO:0000256" key="3">
    <source>
        <dbReference type="ARBA" id="ARBA00022833"/>
    </source>
</evidence>
<dbReference type="GO" id="GO:0005634">
    <property type="term" value="C:nucleus"/>
    <property type="evidence" value="ECO:0007669"/>
    <property type="project" value="TreeGrafter"/>
</dbReference>
<keyword evidence="1" id="KW-0479">Metal-binding</keyword>
<dbReference type="GO" id="GO:0008270">
    <property type="term" value="F:zinc ion binding"/>
    <property type="evidence" value="ECO:0007669"/>
    <property type="project" value="UniProtKB-KW"/>
</dbReference>
<proteinExistence type="predicted"/>
<dbReference type="PROSITE" id="PS50865">
    <property type="entry name" value="ZF_MYND_2"/>
    <property type="match status" value="1"/>
</dbReference>
<evidence type="ECO:0000313" key="6">
    <source>
        <dbReference type="EMBL" id="KXS12760.1"/>
    </source>
</evidence>
<dbReference type="InterPro" id="IPR002893">
    <property type="entry name" value="Znf_MYND"/>
</dbReference>
<organism evidence="6 7">
    <name type="scientific">Gonapodya prolifera (strain JEL478)</name>
    <name type="common">Monoblepharis prolifera</name>
    <dbReference type="NCBI Taxonomy" id="1344416"/>
    <lineage>
        <taxon>Eukaryota</taxon>
        <taxon>Fungi</taxon>
        <taxon>Fungi incertae sedis</taxon>
        <taxon>Chytridiomycota</taxon>
        <taxon>Chytridiomycota incertae sedis</taxon>
        <taxon>Monoblepharidomycetes</taxon>
        <taxon>Monoblepharidales</taxon>
        <taxon>Gonapodyaceae</taxon>
        <taxon>Gonapodya</taxon>
    </lineage>
</organism>
<evidence type="ECO:0000256" key="4">
    <source>
        <dbReference type="PROSITE-ProRule" id="PRU00134"/>
    </source>
</evidence>
<accession>A0A139A7K4</accession>
<gene>
    <name evidence="6" type="ORF">M427DRAFT_157139</name>
</gene>
<name>A0A139A7K4_GONPJ</name>
<evidence type="ECO:0000256" key="1">
    <source>
        <dbReference type="ARBA" id="ARBA00022723"/>
    </source>
</evidence>
<dbReference type="STRING" id="1344416.A0A139A7K4"/>
<dbReference type="GO" id="GO:0000981">
    <property type="term" value="F:DNA-binding transcription factor activity, RNA polymerase II-specific"/>
    <property type="evidence" value="ECO:0007669"/>
    <property type="project" value="TreeGrafter"/>
</dbReference>
<dbReference type="EMBL" id="KQ965785">
    <property type="protein sequence ID" value="KXS12760.1"/>
    <property type="molecule type" value="Genomic_DNA"/>
</dbReference>
<dbReference type="PROSITE" id="PS01360">
    <property type="entry name" value="ZF_MYND_1"/>
    <property type="match status" value="1"/>
</dbReference>
<dbReference type="InterPro" id="IPR024119">
    <property type="entry name" value="TF_DEAF-1"/>
</dbReference>
<dbReference type="PANTHER" id="PTHR10237:SF14">
    <property type="entry name" value="MYND-TYPE DOMAIN-CONTAINING PROTEIN"/>
    <property type="match status" value="1"/>
</dbReference>
<protein>
    <recommendedName>
        <fullName evidence="5">MYND-type domain-containing protein</fullName>
    </recommendedName>
</protein>
<keyword evidence="7" id="KW-1185">Reference proteome</keyword>
<evidence type="ECO:0000313" key="7">
    <source>
        <dbReference type="Proteomes" id="UP000070544"/>
    </source>
</evidence>
<feature type="domain" description="MYND-type" evidence="5">
    <location>
        <begin position="239"/>
        <end position="280"/>
    </location>
</feature>
<dbReference type="OrthoDB" id="432970at2759"/>
<dbReference type="Proteomes" id="UP000070544">
    <property type="component" value="Unassembled WGS sequence"/>
</dbReference>
<evidence type="ECO:0000256" key="2">
    <source>
        <dbReference type="ARBA" id="ARBA00022771"/>
    </source>
</evidence>
<dbReference type="Gene3D" id="6.10.140.2220">
    <property type="match status" value="1"/>
</dbReference>
<reference evidence="6 7" key="1">
    <citation type="journal article" date="2015" name="Genome Biol. Evol.">
        <title>Phylogenomic analyses indicate that early fungi evolved digesting cell walls of algal ancestors of land plants.</title>
        <authorList>
            <person name="Chang Y."/>
            <person name="Wang S."/>
            <person name="Sekimoto S."/>
            <person name="Aerts A.L."/>
            <person name="Choi C."/>
            <person name="Clum A."/>
            <person name="LaButti K.M."/>
            <person name="Lindquist E.A."/>
            <person name="Yee Ngan C."/>
            <person name="Ohm R.A."/>
            <person name="Salamov A.A."/>
            <person name="Grigoriev I.V."/>
            <person name="Spatafora J.W."/>
            <person name="Berbee M.L."/>
        </authorList>
    </citation>
    <scope>NUCLEOTIDE SEQUENCE [LARGE SCALE GENOMIC DNA]</scope>
    <source>
        <strain evidence="6 7">JEL478</strain>
    </source>
</reference>
<evidence type="ECO:0000259" key="5">
    <source>
        <dbReference type="PROSITE" id="PS50865"/>
    </source>
</evidence>
<sequence>MSTWRGAGPASNASTCVQITQPPASAWEQVKVKRSNIAAFWAKYRTRVEETWAEMSQDERLAWLDTTVAIIQGMPMNPTDPDRVLIIPEFTKSGLAEGTVLPDMIRGQATDDIIDLISDDLWLIRDLQAKGIISRRMQNSGWSDEVERSEFVVIGGSEDMAGKQFKITGKAQEKHFKEIQEFIAKGGYSTPREFEFIVARRLTMLTQLAIFCDEFRSQFKPSSANSDRVSYKTLRNGMCGFCGAVPEDKNKLKTCARCKSIFYCDQECQRSHWKEHKSECKLVEAQNNTA</sequence>
<keyword evidence="3" id="KW-0862">Zinc</keyword>
<dbReference type="PANTHER" id="PTHR10237">
    <property type="entry name" value="DEFORMED EPIDERMAL AUTOREGULATORY FACTOR 1 HOMOLOG SUPPRESSIN"/>
    <property type="match status" value="1"/>
</dbReference>
<dbReference type="Pfam" id="PF01753">
    <property type="entry name" value="zf-MYND"/>
    <property type="match status" value="1"/>
</dbReference>
<keyword evidence="2 4" id="KW-0863">Zinc-finger</keyword>
<dbReference type="SUPFAM" id="SSF144232">
    <property type="entry name" value="HIT/MYND zinc finger-like"/>
    <property type="match status" value="1"/>
</dbReference>
<dbReference type="AlphaFoldDB" id="A0A139A7K4"/>